<feature type="signal peptide" evidence="2">
    <location>
        <begin position="1"/>
        <end position="23"/>
    </location>
</feature>
<dbReference type="Proteomes" id="UP000476332">
    <property type="component" value="Unassembled WGS sequence"/>
</dbReference>
<comment type="caution">
    <text evidence="3">The sequence shown here is derived from an EMBL/GenBank/DDBJ whole genome shotgun (WGS) entry which is preliminary data.</text>
</comment>
<proteinExistence type="predicted"/>
<sequence>MSFFKSLLVGAALTALATTTVTAHDYQVADIHIGHPWARATPPQAKVAGAYLSIENNGQTPDRLVGGSTSAARAVEIHSTEVTDGVMRMRQVTDGLDIPAGETVALAPGGYHLMLIDPVEPLQDGARVPLTLEFETAGPVEVELAVEAMGAPEPDHSAMDHSSMPADDVAVDVEPQDDGHAGH</sequence>
<dbReference type="EMBL" id="JAAAMJ010000001">
    <property type="protein sequence ID" value="NDV85880.1"/>
    <property type="molecule type" value="Genomic_DNA"/>
</dbReference>
<dbReference type="Pfam" id="PF04314">
    <property type="entry name" value="PCuAC"/>
    <property type="match status" value="1"/>
</dbReference>
<evidence type="ECO:0000313" key="4">
    <source>
        <dbReference type="Proteomes" id="UP000476332"/>
    </source>
</evidence>
<name>A0A6L9MDY0_9HYPH</name>
<keyword evidence="4" id="KW-1185">Reference proteome</keyword>
<evidence type="ECO:0000313" key="3">
    <source>
        <dbReference type="EMBL" id="NDV85880.1"/>
    </source>
</evidence>
<feature type="region of interest" description="Disordered" evidence="1">
    <location>
        <begin position="152"/>
        <end position="183"/>
    </location>
</feature>
<dbReference type="Gene3D" id="2.60.40.1890">
    <property type="entry name" value="PCu(A)C copper chaperone"/>
    <property type="match status" value="1"/>
</dbReference>
<accession>A0A6L9MDY0</accession>
<keyword evidence="2" id="KW-0732">Signal</keyword>
<reference evidence="3 4" key="1">
    <citation type="submission" date="2020-01" db="EMBL/GenBank/DDBJ databases">
        <title>Genomes of bacteria type strains.</title>
        <authorList>
            <person name="Chen J."/>
            <person name="Zhu S."/>
            <person name="Chen J."/>
        </authorList>
    </citation>
    <scope>NUCLEOTIDE SEQUENCE [LARGE SCALE GENOMIC DNA]</scope>
    <source>
        <strain evidence="3 4">KCTC 52919</strain>
    </source>
</reference>
<evidence type="ECO:0000256" key="2">
    <source>
        <dbReference type="SAM" id="SignalP"/>
    </source>
</evidence>
<dbReference type="SUPFAM" id="SSF110087">
    <property type="entry name" value="DR1885-like metal-binding protein"/>
    <property type="match status" value="1"/>
</dbReference>
<gene>
    <name evidence="3" type="ORF">GTW51_04095</name>
</gene>
<evidence type="ECO:0000256" key="1">
    <source>
        <dbReference type="SAM" id="MobiDB-lite"/>
    </source>
</evidence>
<feature type="chain" id="PRO_5026992599" evidence="2">
    <location>
        <begin position="24"/>
        <end position="183"/>
    </location>
</feature>
<dbReference type="InterPro" id="IPR036182">
    <property type="entry name" value="PCuAC_sf"/>
</dbReference>
<dbReference type="PANTHER" id="PTHR36302">
    <property type="entry name" value="BLR7088 PROTEIN"/>
    <property type="match status" value="1"/>
</dbReference>
<dbReference type="AlphaFoldDB" id="A0A6L9MDY0"/>
<dbReference type="RefSeq" id="WP_163042569.1">
    <property type="nucleotide sequence ID" value="NZ_JAAAMJ010000001.1"/>
</dbReference>
<dbReference type="InterPro" id="IPR058248">
    <property type="entry name" value="Lxx211020-like"/>
</dbReference>
<organism evidence="3 4">
    <name type="scientific">Aurantimonas aggregata</name>
    <dbReference type="NCBI Taxonomy" id="2047720"/>
    <lineage>
        <taxon>Bacteria</taxon>
        <taxon>Pseudomonadati</taxon>
        <taxon>Pseudomonadota</taxon>
        <taxon>Alphaproteobacteria</taxon>
        <taxon>Hyphomicrobiales</taxon>
        <taxon>Aurantimonadaceae</taxon>
        <taxon>Aurantimonas</taxon>
    </lineage>
</organism>
<dbReference type="InterPro" id="IPR007410">
    <property type="entry name" value="LpqE-like"/>
</dbReference>
<protein>
    <submittedName>
        <fullName evidence="3">Copper chaperone PCu(A)C</fullName>
    </submittedName>
</protein>
<dbReference type="PANTHER" id="PTHR36302:SF1">
    <property type="entry name" value="COPPER CHAPERONE PCU(A)C"/>
    <property type="match status" value="1"/>
</dbReference>